<name>A0A0J6W2Q4_MYCCU</name>
<evidence type="ECO:0000313" key="2">
    <source>
        <dbReference type="EMBL" id="KMO77590.1"/>
    </source>
</evidence>
<keyword evidence="1" id="KW-0812">Transmembrane</keyword>
<comment type="caution">
    <text evidence="2">The sequence shown here is derived from an EMBL/GenBank/DDBJ whole genome shotgun (WGS) entry which is preliminary data.</text>
</comment>
<dbReference type="AlphaFoldDB" id="A0A0J6W2Q4"/>
<accession>A0A0J6W2Q4</accession>
<dbReference type="EMBL" id="JYNX01000038">
    <property type="protein sequence ID" value="KMO77590.1"/>
    <property type="molecule type" value="Genomic_DNA"/>
</dbReference>
<evidence type="ECO:0000256" key="1">
    <source>
        <dbReference type="SAM" id="Phobius"/>
    </source>
</evidence>
<evidence type="ECO:0000313" key="3">
    <source>
        <dbReference type="Proteomes" id="UP000036176"/>
    </source>
</evidence>
<proteinExistence type="predicted"/>
<feature type="transmembrane region" description="Helical" evidence="1">
    <location>
        <begin position="50"/>
        <end position="73"/>
    </location>
</feature>
<dbReference type="Proteomes" id="UP000036176">
    <property type="component" value="Unassembled WGS sequence"/>
</dbReference>
<sequence>MGHHGHCGARGAPGFLPLSPALGGIEVKGLPPAVRGAFSVGAAGGGGGGVAGVVAVVVVVVVVVVVEVSGALLSFELHPTASHAIAERAIPPATSDRRLVGDLILFPICSSSRERPQFSRVATRS</sequence>
<keyword evidence="1" id="KW-1133">Transmembrane helix</keyword>
<keyword evidence="3" id="KW-1185">Reference proteome</keyword>
<dbReference type="PATRIC" id="fig|1800.3.peg.3264"/>
<gene>
    <name evidence="2" type="ORF">MCHUDSM44219_03249</name>
</gene>
<protein>
    <submittedName>
        <fullName evidence="2">Uncharacterized protein</fullName>
    </submittedName>
</protein>
<reference evidence="2 3" key="1">
    <citation type="journal article" date="2015" name="Genome Biol. Evol.">
        <title>Characterization of Three Mycobacterium spp. with Potential Use in Bioremediation by Genome Sequencing and Comparative Genomics.</title>
        <authorList>
            <person name="Das S."/>
            <person name="Pettersson B.M."/>
            <person name="Behra P.R."/>
            <person name="Ramesh M."/>
            <person name="Dasgupta S."/>
            <person name="Bhattacharya A."/>
            <person name="Kirsebom L.A."/>
        </authorList>
    </citation>
    <scope>NUCLEOTIDE SEQUENCE [LARGE SCALE GENOMIC DNA]</scope>
    <source>
        <strain evidence="2 3">DSM 44219</strain>
    </source>
</reference>
<organism evidence="2 3">
    <name type="scientific">Mycolicibacterium chubuense</name>
    <name type="common">Mycobacterium chubuense</name>
    <dbReference type="NCBI Taxonomy" id="1800"/>
    <lineage>
        <taxon>Bacteria</taxon>
        <taxon>Bacillati</taxon>
        <taxon>Actinomycetota</taxon>
        <taxon>Actinomycetes</taxon>
        <taxon>Mycobacteriales</taxon>
        <taxon>Mycobacteriaceae</taxon>
        <taxon>Mycolicibacterium</taxon>
    </lineage>
</organism>
<keyword evidence="1" id="KW-0472">Membrane</keyword>